<comment type="subcellular location">
    <subcellularLocation>
        <location evidence="1 6 7">Nucleus</location>
    </subcellularLocation>
</comment>
<evidence type="ECO:0000256" key="5">
    <source>
        <dbReference type="ARBA" id="ARBA00023242"/>
    </source>
</evidence>
<keyword evidence="5 6" id="KW-0539">Nucleus</keyword>
<keyword evidence="3 6" id="KW-0238">DNA-binding</keyword>
<evidence type="ECO:0000259" key="8">
    <source>
        <dbReference type="PROSITE" id="PS50071"/>
    </source>
</evidence>
<gene>
    <name evidence="9" type="primary">bcd</name>
</gene>
<dbReference type="PANTHER" id="PTHR45793">
    <property type="entry name" value="HOMEOBOX PROTEIN"/>
    <property type="match status" value="1"/>
</dbReference>
<feature type="domain" description="Homeobox" evidence="8">
    <location>
        <begin position="54"/>
        <end position="114"/>
    </location>
</feature>
<sequence>MAEEPCVTYLNLDSIKHPPMTRIYDSRYISLDEQYPPRVRETRLDKSSNSLVMRRPRRSRTVFTPDQVAELKYHFMQCNYIRFEKAEQIAAKFSMPVGPVKVWFKNQRRKLKIKENENHILGIGDTTIEPPNYTRHDLILPTLTPRPLTPLSTPSPSISPIEIKFSYDPMYLNSTAYNVKQEPSYNFKHETAYQWLQNLPALTPSQLVYNSASPHHVPQMPSFHDTVINFNRLPYYTLPSPASTTSGDGNHITTNSDTSDYFSQMSPNSEITEPLTPISNHGETESVFNGILDSLKTPETEPLIETVFEELTNAPEQTKIKSKPYIDPISSEHANTLEIV</sequence>
<dbReference type="GO" id="GO:0005634">
    <property type="term" value="C:nucleus"/>
    <property type="evidence" value="ECO:0007669"/>
    <property type="project" value="UniProtKB-SubCell"/>
</dbReference>
<reference evidence="9" key="1">
    <citation type="journal article" date="2010" name="Development">
        <title>Maternal activation of gap genes in the hover fly Episyrphus.</title>
        <authorList>
            <person name="Lemke S."/>
            <person name="Busch S.E."/>
            <person name="Antonopoulos D.A."/>
            <person name="Meyer F."/>
            <person name="Domanus M.H."/>
            <person name="Schmidt-Ott U."/>
        </authorList>
    </citation>
    <scope>NUCLEOTIDE SEQUENCE</scope>
</reference>
<evidence type="ECO:0000256" key="2">
    <source>
        <dbReference type="ARBA" id="ARBA00022473"/>
    </source>
</evidence>
<dbReference type="CDD" id="cd00086">
    <property type="entry name" value="homeodomain"/>
    <property type="match status" value="1"/>
</dbReference>
<keyword evidence="2" id="KW-0217">Developmental protein</keyword>
<evidence type="ECO:0000313" key="9">
    <source>
        <dbReference type="EMBL" id="ADH51737.1"/>
    </source>
</evidence>
<dbReference type="Pfam" id="PF00046">
    <property type="entry name" value="Homeodomain"/>
    <property type="match status" value="1"/>
</dbReference>
<accession>D7R863</accession>
<keyword evidence="4 6" id="KW-0371">Homeobox</keyword>
<evidence type="ECO:0000256" key="3">
    <source>
        <dbReference type="ARBA" id="ARBA00023125"/>
    </source>
</evidence>
<dbReference type="PANTHER" id="PTHR45793:SF5">
    <property type="entry name" value="HOMEOTIC PROTEIN OCELLILESS"/>
    <property type="match status" value="1"/>
</dbReference>
<dbReference type="SUPFAM" id="SSF46689">
    <property type="entry name" value="Homeodomain-like"/>
    <property type="match status" value="1"/>
</dbReference>
<organism evidence="9">
    <name type="scientific">Episyrphus balteatus</name>
    <name type="common">Marmalade hoverfly</name>
    <name type="synonym">Syrphus balteaus</name>
    <dbReference type="NCBI Taxonomy" id="286459"/>
    <lineage>
        <taxon>Eukaryota</taxon>
        <taxon>Metazoa</taxon>
        <taxon>Ecdysozoa</taxon>
        <taxon>Arthropoda</taxon>
        <taxon>Hexapoda</taxon>
        <taxon>Insecta</taxon>
        <taxon>Pterygota</taxon>
        <taxon>Neoptera</taxon>
        <taxon>Endopterygota</taxon>
        <taxon>Diptera</taxon>
        <taxon>Brachycera</taxon>
        <taxon>Muscomorpha</taxon>
        <taxon>Syrphoidea</taxon>
        <taxon>Syrphidae</taxon>
        <taxon>Syrphinae</taxon>
        <taxon>Syrphini</taxon>
        <taxon>Episyrphus</taxon>
    </lineage>
</organism>
<evidence type="ECO:0000256" key="7">
    <source>
        <dbReference type="RuleBase" id="RU000682"/>
    </source>
</evidence>
<feature type="DNA-binding region" description="Homeobox" evidence="6">
    <location>
        <begin position="56"/>
        <end position="115"/>
    </location>
</feature>
<name>D7R863_EPIBA</name>
<dbReference type="InterPro" id="IPR001356">
    <property type="entry name" value="HD"/>
</dbReference>
<dbReference type="GO" id="GO:0000978">
    <property type="term" value="F:RNA polymerase II cis-regulatory region sequence-specific DNA binding"/>
    <property type="evidence" value="ECO:0007669"/>
    <property type="project" value="TreeGrafter"/>
</dbReference>
<evidence type="ECO:0000256" key="4">
    <source>
        <dbReference type="ARBA" id="ARBA00023155"/>
    </source>
</evidence>
<protein>
    <submittedName>
        <fullName evidence="9">Putative bicoid protein</fullName>
    </submittedName>
</protein>
<evidence type="ECO:0000256" key="6">
    <source>
        <dbReference type="PROSITE-ProRule" id="PRU00108"/>
    </source>
</evidence>
<proteinExistence type="evidence at transcript level"/>
<dbReference type="Gene3D" id="1.10.10.60">
    <property type="entry name" value="Homeodomain-like"/>
    <property type="match status" value="1"/>
</dbReference>
<dbReference type="GO" id="GO:0000981">
    <property type="term" value="F:DNA-binding transcription factor activity, RNA polymerase II-specific"/>
    <property type="evidence" value="ECO:0007669"/>
    <property type="project" value="TreeGrafter"/>
</dbReference>
<dbReference type="AlphaFoldDB" id="D7R863"/>
<dbReference type="PROSITE" id="PS50071">
    <property type="entry name" value="HOMEOBOX_2"/>
    <property type="match status" value="1"/>
</dbReference>
<dbReference type="InterPro" id="IPR009057">
    <property type="entry name" value="Homeodomain-like_sf"/>
</dbReference>
<dbReference type="EMBL" id="HM044914">
    <property type="protein sequence ID" value="ADH51737.1"/>
    <property type="molecule type" value="mRNA"/>
</dbReference>
<dbReference type="SMART" id="SM00389">
    <property type="entry name" value="HOX"/>
    <property type="match status" value="1"/>
</dbReference>
<evidence type="ECO:0000256" key="1">
    <source>
        <dbReference type="ARBA" id="ARBA00004123"/>
    </source>
</evidence>